<feature type="non-terminal residue" evidence="2">
    <location>
        <position position="111"/>
    </location>
</feature>
<protein>
    <submittedName>
        <fullName evidence="2">Putative secreted protein</fullName>
    </submittedName>
</protein>
<feature type="chain" id="PRO_5001521000" evidence="1">
    <location>
        <begin position="19"/>
        <end position="111"/>
    </location>
</feature>
<accession>A0A023GCR1</accession>
<evidence type="ECO:0000256" key="1">
    <source>
        <dbReference type="SAM" id="SignalP"/>
    </source>
</evidence>
<dbReference type="AlphaFoldDB" id="A0A023GCR1"/>
<reference evidence="2" key="1">
    <citation type="submission" date="2014-03" db="EMBL/GenBank/DDBJ databases">
        <title>The sialotranscriptome of Amblyomma triste, Amblyomma parvum and Amblyomma cajennense ticks, uncovered by 454-based RNA-seq.</title>
        <authorList>
            <person name="Garcia G.R."/>
            <person name="Gardinassi L.G."/>
            <person name="Ribeiro J.M."/>
            <person name="Anatriello E."/>
            <person name="Ferreira B.R."/>
            <person name="Moreira H.N."/>
            <person name="Mafra C."/>
            <person name="Olegario M.M."/>
            <person name="Szabo P.J."/>
            <person name="Miranda-Santos I.K."/>
            <person name="Maruyama S.R."/>
        </authorList>
    </citation>
    <scope>NUCLEOTIDE SEQUENCE</scope>
    <source>
        <strain evidence="2">Mato Grasso do Sul</strain>
        <tissue evidence="2">Salivary glands</tissue>
    </source>
</reference>
<name>A0A023GCR1_AMBTT</name>
<feature type="signal peptide" evidence="1">
    <location>
        <begin position="1"/>
        <end position="18"/>
    </location>
</feature>
<dbReference type="EMBL" id="GBBM01004958">
    <property type="protein sequence ID" value="JAC30460.1"/>
    <property type="molecule type" value="mRNA"/>
</dbReference>
<proteinExistence type="evidence at transcript level"/>
<keyword evidence="1" id="KW-0732">Signal</keyword>
<sequence length="111" mass="11937">MKALTVVVACLLAAGAHCGAVFTYGVPAAVIKAPVLHQTVVRTPVVAAHKELVHVPHHEYGYTVEDSKVVHPKSTIVHHDPLTGLPYHQTDYHHAPVLTGSRSSVYHSRPG</sequence>
<organism evidence="2">
    <name type="scientific">Amblyomma triste</name>
    <name type="common">Neotropical tick</name>
    <dbReference type="NCBI Taxonomy" id="251400"/>
    <lineage>
        <taxon>Eukaryota</taxon>
        <taxon>Metazoa</taxon>
        <taxon>Ecdysozoa</taxon>
        <taxon>Arthropoda</taxon>
        <taxon>Chelicerata</taxon>
        <taxon>Arachnida</taxon>
        <taxon>Acari</taxon>
        <taxon>Parasitiformes</taxon>
        <taxon>Ixodida</taxon>
        <taxon>Ixodoidea</taxon>
        <taxon>Ixodidae</taxon>
        <taxon>Amblyomminae</taxon>
        <taxon>Amblyomma</taxon>
    </lineage>
</organism>
<evidence type="ECO:0000313" key="2">
    <source>
        <dbReference type="EMBL" id="JAC30460.1"/>
    </source>
</evidence>